<reference evidence="1 2" key="1">
    <citation type="submission" date="2018-04" db="EMBL/GenBank/DDBJ databases">
        <title>WGS assembly of Panicum hallii var. hallii HAL2.</title>
        <authorList>
            <person name="Lovell J."/>
            <person name="Jenkins J."/>
            <person name="Lowry D."/>
            <person name="Mamidi S."/>
            <person name="Sreedasyam A."/>
            <person name="Weng X."/>
            <person name="Barry K."/>
            <person name="Bonette J."/>
            <person name="Campitelli B."/>
            <person name="Daum C."/>
            <person name="Gordon S."/>
            <person name="Gould B."/>
            <person name="Lipzen A."/>
            <person name="MacQueen A."/>
            <person name="Palacio-Mejia J."/>
            <person name="Plott C."/>
            <person name="Shakirov E."/>
            <person name="Shu S."/>
            <person name="Yoshinaga Y."/>
            <person name="Zane M."/>
            <person name="Rokhsar D."/>
            <person name="Grimwood J."/>
            <person name="Schmutz J."/>
            <person name="Juenger T."/>
        </authorList>
    </citation>
    <scope>NUCLEOTIDE SEQUENCE [LARGE SCALE GENOMIC DNA]</scope>
    <source>
        <strain evidence="2">cv. HAL2</strain>
    </source>
</reference>
<keyword evidence="2" id="KW-1185">Reference proteome</keyword>
<name>A0A2T7C7I2_9POAL</name>
<dbReference type="Proteomes" id="UP000244336">
    <property type="component" value="Chromosome 9"/>
</dbReference>
<dbReference type="Gramene" id="PUZ39308">
    <property type="protein sequence ID" value="PUZ39308"/>
    <property type="gene ID" value="GQ55_9G284200"/>
</dbReference>
<dbReference type="AlphaFoldDB" id="A0A2T7C7I2"/>
<proteinExistence type="predicted"/>
<evidence type="ECO:0000313" key="2">
    <source>
        <dbReference type="Proteomes" id="UP000244336"/>
    </source>
</evidence>
<protein>
    <submittedName>
        <fullName evidence="1">Uncharacterized protein</fullName>
    </submittedName>
</protein>
<evidence type="ECO:0000313" key="1">
    <source>
        <dbReference type="EMBL" id="PUZ39308.1"/>
    </source>
</evidence>
<sequence>MELISIFLGSWVVLRPRIAQFLFSLSLIPVNRCRFGSLPPSCRPACRARSRRAPVLPSSGAAVWDLDPALLLPRADSGRGDNDAPWMARPRVRGRGRATPFPRLWLVAVRRRMLLGLHPHATLAPGQVRRRG</sequence>
<gene>
    <name evidence="1" type="ORF">GQ55_9G284200</name>
</gene>
<dbReference type="EMBL" id="CM009757">
    <property type="protein sequence ID" value="PUZ39308.1"/>
    <property type="molecule type" value="Genomic_DNA"/>
</dbReference>
<organism evidence="1 2">
    <name type="scientific">Panicum hallii var. hallii</name>
    <dbReference type="NCBI Taxonomy" id="1504633"/>
    <lineage>
        <taxon>Eukaryota</taxon>
        <taxon>Viridiplantae</taxon>
        <taxon>Streptophyta</taxon>
        <taxon>Embryophyta</taxon>
        <taxon>Tracheophyta</taxon>
        <taxon>Spermatophyta</taxon>
        <taxon>Magnoliopsida</taxon>
        <taxon>Liliopsida</taxon>
        <taxon>Poales</taxon>
        <taxon>Poaceae</taxon>
        <taxon>PACMAD clade</taxon>
        <taxon>Panicoideae</taxon>
        <taxon>Panicodae</taxon>
        <taxon>Paniceae</taxon>
        <taxon>Panicinae</taxon>
        <taxon>Panicum</taxon>
        <taxon>Panicum sect. Panicum</taxon>
    </lineage>
</organism>
<accession>A0A2T7C7I2</accession>